<name>A0ABT7EW78_9RHOB</name>
<dbReference type="Pfam" id="PF15919">
    <property type="entry name" value="HicB_lk_antitox"/>
    <property type="match status" value="1"/>
</dbReference>
<dbReference type="InterPro" id="IPR031807">
    <property type="entry name" value="HicB-like"/>
</dbReference>
<dbReference type="EMBL" id="JASNJD010000001">
    <property type="protein sequence ID" value="MDK3016535.1"/>
    <property type="molecule type" value="Genomic_DNA"/>
</dbReference>
<dbReference type="Gene3D" id="3.30.160.250">
    <property type="match status" value="1"/>
</dbReference>
<sequence>MRYYTAIVHRDEDSAYGLTFPDLPGCFAAADSWDAIPAAAAEALDLWFEDQPDVEPASLDEIRRRPEIAEELAQGAVMMPVPYIPADTALARVNISLERGLLRAIDETAKARGMTRSSFIASSARRELVGAA</sequence>
<dbReference type="InterPro" id="IPR035069">
    <property type="entry name" value="TTHA1013/TTHA0281-like"/>
</dbReference>
<gene>
    <name evidence="2" type="ORF">QO033_02540</name>
</gene>
<dbReference type="CDD" id="cd22231">
    <property type="entry name" value="RHH_NikR_HicB-like"/>
    <property type="match status" value="1"/>
</dbReference>
<dbReference type="RefSeq" id="WP_284479345.1">
    <property type="nucleotide sequence ID" value="NZ_JASNJD010000001.1"/>
</dbReference>
<keyword evidence="3" id="KW-1185">Reference proteome</keyword>
<feature type="domain" description="HicB-like antitoxin of toxin-antitoxin system" evidence="1">
    <location>
        <begin position="4"/>
        <end position="123"/>
    </location>
</feature>
<comment type="caution">
    <text evidence="2">The sequence shown here is derived from an EMBL/GenBank/DDBJ whole genome shotgun (WGS) entry which is preliminary data.</text>
</comment>
<evidence type="ECO:0000259" key="1">
    <source>
        <dbReference type="Pfam" id="PF15919"/>
    </source>
</evidence>
<dbReference type="SUPFAM" id="SSF143100">
    <property type="entry name" value="TTHA1013/TTHA0281-like"/>
    <property type="match status" value="1"/>
</dbReference>
<evidence type="ECO:0000313" key="3">
    <source>
        <dbReference type="Proteomes" id="UP001243757"/>
    </source>
</evidence>
<organism evidence="2 3">
    <name type="scientific">Pseudodonghicola flavimaris</name>
    <dbReference type="NCBI Taxonomy" id="3050036"/>
    <lineage>
        <taxon>Bacteria</taxon>
        <taxon>Pseudomonadati</taxon>
        <taxon>Pseudomonadota</taxon>
        <taxon>Alphaproteobacteria</taxon>
        <taxon>Rhodobacterales</taxon>
        <taxon>Paracoccaceae</taxon>
        <taxon>Pseudodonghicola</taxon>
    </lineage>
</organism>
<proteinExistence type="predicted"/>
<dbReference type="Proteomes" id="UP001243757">
    <property type="component" value="Unassembled WGS sequence"/>
</dbReference>
<reference evidence="2 3" key="1">
    <citation type="submission" date="2023-05" db="EMBL/GenBank/DDBJ databases">
        <title>Pseudodonghicola sp. nov.</title>
        <authorList>
            <person name="Huang J."/>
        </authorList>
    </citation>
    <scope>NUCLEOTIDE SEQUENCE [LARGE SCALE GENOMIC DNA]</scope>
    <source>
        <strain evidence="2 3">IC7</strain>
    </source>
</reference>
<protein>
    <submittedName>
        <fullName evidence="2">Type II toxin-antitoxin system HicB family antitoxin</fullName>
    </submittedName>
</protein>
<accession>A0ABT7EW78</accession>
<evidence type="ECO:0000313" key="2">
    <source>
        <dbReference type="EMBL" id="MDK3016535.1"/>
    </source>
</evidence>